<keyword evidence="3" id="KW-1185">Reference proteome</keyword>
<sequence length="165" mass="18717">MTSHPQITHRPEQPYVAIRKKVKMADIPVILPPLVPQVVQWMEQHHIAQAGPVFFRYLQFDHEDQLLVDVGVPTQLPVSTNGEVIAGAFPDADYVTVTYMGDYSNLKEVHMGLETWMKENGVKEGAQKVDGQEYAARTEFYLTDPDEVEDPKDWQTEVVILLAGR</sequence>
<accession>A0A5C6LLU4</accession>
<dbReference type="SUPFAM" id="SSF55136">
    <property type="entry name" value="Probable bacterial effector-binding domain"/>
    <property type="match status" value="1"/>
</dbReference>
<dbReference type="EMBL" id="VOHS01000058">
    <property type="protein sequence ID" value="TWV93299.1"/>
    <property type="molecule type" value="Genomic_DNA"/>
</dbReference>
<dbReference type="RefSeq" id="WP_146308067.1">
    <property type="nucleotide sequence ID" value="NZ_VOHS01000058.1"/>
</dbReference>
<feature type="domain" description="AraC effector-binding" evidence="1">
    <location>
        <begin position="3"/>
        <end position="163"/>
    </location>
</feature>
<reference evidence="2 3" key="1">
    <citation type="submission" date="2019-08" db="EMBL/GenBank/DDBJ databases">
        <title>Whole genome sequencing of chitin degrading bacteria Chitinophaga pinensis YS16.</title>
        <authorList>
            <person name="Singh R.P."/>
            <person name="Manchanda G."/>
            <person name="Maurya I.K."/>
            <person name="Joshi N.K."/>
            <person name="Srivastava A.K."/>
        </authorList>
    </citation>
    <scope>NUCLEOTIDE SEQUENCE [LARGE SCALE GENOMIC DNA]</scope>
    <source>
        <strain evidence="2 3">YS-16</strain>
    </source>
</reference>
<dbReference type="InterPro" id="IPR029442">
    <property type="entry name" value="GyrI-like"/>
</dbReference>
<dbReference type="SMART" id="SM00871">
    <property type="entry name" value="AraC_E_bind"/>
    <property type="match status" value="1"/>
</dbReference>
<proteinExistence type="predicted"/>
<dbReference type="OrthoDB" id="9807923at2"/>
<dbReference type="Gene3D" id="3.20.80.10">
    <property type="entry name" value="Regulatory factor, effector binding domain"/>
    <property type="match status" value="1"/>
</dbReference>
<dbReference type="InterPro" id="IPR011256">
    <property type="entry name" value="Reg_factor_effector_dom_sf"/>
</dbReference>
<organism evidence="2 3">
    <name type="scientific">Chitinophaga pinensis</name>
    <dbReference type="NCBI Taxonomy" id="79329"/>
    <lineage>
        <taxon>Bacteria</taxon>
        <taxon>Pseudomonadati</taxon>
        <taxon>Bacteroidota</taxon>
        <taxon>Chitinophagia</taxon>
        <taxon>Chitinophagales</taxon>
        <taxon>Chitinophagaceae</taxon>
        <taxon>Chitinophaga</taxon>
    </lineage>
</organism>
<dbReference type="AlphaFoldDB" id="A0A5C6LLU4"/>
<evidence type="ECO:0000259" key="1">
    <source>
        <dbReference type="SMART" id="SM00871"/>
    </source>
</evidence>
<evidence type="ECO:0000313" key="3">
    <source>
        <dbReference type="Proteomes" id="UP000318815"/>
    </source>
</evidence>
<gene>
    <name evidence="2" type="ORF">FEF09_27485</name>
</gene>
<dbReference type="Proteomes" id="UP000318815">
    <property type="component" value="Unassembled WGS sequence"/>
</dbReference>
<dbReference type="InterPro" id="IPR010499">
    <property type="entry name" value="AraC_E-bd"/>
</dbReference>
<dbReference type="Pfam" id="PF06445">
    <property type="entry name" value="GyrI-like"/>
    <property type="match status" value="1"/>
</dbReference>
<name>A0A5C6LLU4_9BACT</name>
<comment type="caution">
    <text evidence="2">The sequence shown here is derived from an EMBL/GenBank/DDBJ whole genome shotgun (WGS) entry which is preliminary data.</text>
</comment>
<protein>
    <submittedName>
        <fullName evidence="2">GyrI-like domain-containing protein</fullName>
    </submittedName>
</protein>
<evidence type="ECO:0000313" key="2">
    <source>
        <dbReference type="EMBL" id="TWV93299.1"/>
    </source>
</evidence>